<dbReference type="RefSeq" id="XP_041162597.1">
    <property type="nucleotide sequence ID" value="XM_041299941.1"/>
</dbReference>
<dbReference type="Proteomes" id="UP000719766">
    <property type="component" value="Unassembled WGS sequence"/>
</dbReference>
<evidence type="ECO:0000313" key="3">
    <source>
        <dbReference type="Proteomes" id="UP000719766"/>
    </source>
</evidence>
<name>A0A9P7DL51_9AGAM</name>
<evidence type="ECO:0000313" key="2">
    <source>
        <dbReference type="EMBL" id="KAG1797487.1"/>
    </source>
</evidence>
<feature type="region of interest" description="Disordered" evidence="1">
    <location>
        <begin position="18"/>
        <end position="106"/>
    </location>
</feature>
<organism evidence="2 3">
    <name type="scientific">Suillus plorans</name>
    <dbReference type="NCBI Taxonomy" id="116603"/>
    <lineage>
        <taxon>Eukaryota</taxon>
        <taxon>Fungi</taxon>
        <taxon>Dikarya</taxon>
        <taxon>Basidiomycota</taxon>
        <taxon>Agaricomycotina</taxon>
        <taxon>Agaricomycetes</taxon>
        <taxon>Agaricomycetidae</taxon>
        <taxon>Boletales</taxon>
        <taxon>Suillineae</taxon>
        <taxon>Suillaceae</taxon>
        <taxon>Suillus</taxon>
    </lineage>
</organism>
<protein>
    <submittedName>
        <fullName evidence="2">Uncharacterized protein</fullName>
    </submittedName>
</protein>
<keyword evidence="3" id="KW-1185">Reference proteome</keyword>
<evidence type="ECO:0000256" key="1">
    <source>
        <dbReference type="SAM" id="MobiDB-lite"/>
    </source>
</evidence>
<dbReference type="OrthoDB" id="2685338at2759"/>
<proteinExistence type="predicted"/>
<dbReference type="EMBL" id="JABBWE010000016">
    <property type="protein sequence ID" value="KAG1797487.1"/>
    <property type="molecule type" value="Genomic_DNA"/>
</dbReference>
<sequence>MQLSFAATAKRVIKMTGKARAALEEKSLKMSSKKRKNDGGGDSANTHLKKAQNNLQAGNTPTGSVGSADEDELVEKNSSVTASRTVSMSPCPDSVSSRRALHCITG</sequence>
<feature type="compositionally biased region" description="Polar residues" evidence="1">
    <location>
        <begin position="76"/>
        <end position="88"/>
    </location>
</feature>
<gene>
    <name evidence="2" type="ORF">HD556DRAFT_1306615</name>
</gene>
<comment type="caution">
    <text evidence="2">The sequence shown here is derived from an EMBL/GenBank/DDBJ whole genome shotgun (WGS) entry which is preliminary data.</text>
</comment>
<dbReference type="AlphaFoldDB" id="A0A9P7DL51"/>
<reference evidence="2" key="1">
    <citation type="journal article" date="2020" name="New Phytol.">
        <title>Comparative genomics reveals dynamic genome evolution in host specialist ectomycorrhizal fungi.</title>
        <authorList>
            <person name="Lofgren L.A."/>
            <person name="Nguyen N.H."/>
            <person name="Vilgalys R."/>
            <person name="Ruytinx J."/>
            <person name="Liao H.L."/>
            <person name="Branco S."/>
            <person name="Kuo A."/>
            <person name="LaButti K."/>
            <person name="Lipzen A."/>
            <person name="Andreopoulos W."/>
            <person name="Pangilinan J."/>
            <person name="Riley R."/>
            <person name="Hundley H."/>
            <person name="Na H."/>
            <person name="Barry K."/>
            <person name="Grigoriev I.V."/>
            <person name="Stajich J.E."/>
            <person name="Kennedy P.G."/>
        </authorList>
    </citation>
    <scope>NUCLEOTIDE SEQUENCE</scope>
    <source>
        <strain evidence="2">S12</strain>
    </source>
</reference>
<feature type="compositionally biased region" description="Polar residues" evidence="1">
    <location>
        <begin position="43"/>
        <end position="65"/>
    </location>
</feature>
<dbReference type="GeneID" id="64593705"/>
<accession>A0A9P7DL51</accession>